<keyword evidence="1" id="KW-0472">Membrane</keyword>
<reference evidence="3" key="1">
    <citation type="submission" date="2016-10" db="EMBL/GenBank/DDBJ databases">
        <authorList>
            <person name="Varghese N."/>
            <person name="Submissions S."/>
        </authorList>
    </citation>
    <scope>NUCLEOTIDE SEQUENCE [LARGE SCALE GENOMIC DNA]</scope>
    <source>
        <strain evidence="3">CGMCC 1.7738</strain>
    </source>
</reference>
<keyword evidence="1" id="KW-1133">Transmembrane helix</keyword>
<dbReference type="STRING" id="553466.SAMN04487950_0468"/>
<feature type="transmembrane region" description="Helical" evidence="1">
    <location>
        <begin position="35"/>
        <end position="55"/>
    </location>
</feature>
<keyword evidence="3" id="KW-1185">Reference proteome</keyword>
<evidence type="ECO:0000256" key="1">
    <source>
        <dbReference type="SAM" id="Phobius"/>
    </source>
</evidence>
<name>A0A1I4BE35_9EURY</name>
<organism evidence="2 3">
    <name type="scientific">Halogranum rubrum</name>
    <dbReference type="NCBI Taxonomy" id="553466"/>
    <lineage>
        <taxon>Archaea</taxon>
        <taxon>Methanobacteriati</taxon>
        <taxon>Methanobacteriota</taxon>
        <taxon>Stenosarchaea group</taxon>
        <taxon>Halobacteria</taxon>
        <taxon>Halobacteriales</taxon>
        <taxon>Haloferacaceae</taxon>
    </lineage>
</organism>
<accession>A0A1I4BE35</accession>
<dbReference type="AlphaFoldDB" id="A0A1I4BE35"/>
<protein>
    <submittedName>
        <fullName evidence="2">Uncharacterized protein</fullName>
    </submittedName>
</protein>
<evidence type="ECO:0000313" key="3">
    <source>
        <dbReference type="Proteomes" id="UP000199607"/>
    </source>
</evidence>
<sequence length="64" mass="7037">MRQNFLSVLFALDATLLVLLVIAFQFVEAGTSEYAILQVSLVIILLTVIGLALAARRGQRLFES</sequence>
<gene>
    <name evidence="2" type="ORF">SAMN04487950_0468</name>
</gene>
<evidence type="ECO:0000313" key="2">
    <source>
        <dbReference type="EMBL" id="SFK66417.1"/>
    </source>
</evidence>
<keyword evidence="1" id="KW-0812">Transmembrane</keyword>
<proteinExistence type="predicted"/>
<dbReference type="EMBL" id="FOTC01000001">
    <property type="protein sequence ID" value="SFK66417.1"/>
    <property type="molecule type" value="Genomic_DNA"/>
</dbReference>
<dbReference type="RefSeq" id="WP_089865207.1">
    <property type="nucleotide sequence ID" value="NZ_FOTC01000001.1"/>
</dbReference>
<dbReference type="Proteomes" id="UP000199607">
    <property type="component" value="Unassembled WGS sequence"/>
</dbReference>